<dbReference type="RefSeq" id="WP_170047344.1">
    <property type="nucleotide sequence ID" value="NZ_RJKL01000001.1"/>
</dbReference>
<gene>
    <name evidence="2" type="ORF">EDD30_2322</name>
</gene>
<evidence type="ECO:0000313" key="2">
    <source>
        <dbReference type="EMBL" id="ROP29524.1"/>
    </source>
</evidence>
<proteinExistence type="predicted"/>
<dbReference type="AlphaFoldDB" id="A0A3N1GH12"/>
<feature type="region of interest" description="Disordered" evidence="1">
    <location>
        <begin position="1"/>
        <end position="32"/>
    </location>
</feature>
<name>A0A3N1GH12_9ACTN</name>
<accession>A0A3N1GH12</accession>
<dbReference type="Proteomes" id="UP000271683">
    <property type="component" value="Unassembled WGS sequence"/>
</dbReference>
<protein>
    <submittedName>
        <fullName evidence="2">Uncharacterized protein</fullName>
    </submittedName>
</protein>
<comment type="caution">
    <text evidence="2">The sequence shown here is derived from an EMBL/GenBank/DDBJ whole genome shotgun (WGS) entry which is preliminary data.</text>
</comment>
<organism evidence="2 3">
    <name type="scientific">Couchioplanes caeruleus</name>
    <dbReference type="NCBI Taxonomy" id="56438"/>
    <lineage>
        <taxon>Bacteria</taxon>
        <taxon>Bacillati</taxon>
        <taxon>Actinomycetota</taxon>
        <taxon>Actinomycetes</taxon>
        <taxon>Micromonosporales</taxon>
        <taxon>Micromonosporaceae</taxon>
        <taxon>Couchioplanes</taxon>
    </lineage>
</organism>
<evidence type="ECO:0000313" key="3">
    <source>
        <dbReference type="Proteomes" id="UP000271683"/>
    </source>
</evidence>
<sequence>MAARTPARDTGCRAGRTTRDELQTRLDRNEQARAELHQAAAERLRRRYR</sequence>
<dbReference type="EMBL" id="RJKL01000001">
    <property type="protein sequence ID" value="ROP29524.1"/>
    <property type="molecule type" value="Genomic_DNA"/>
</dbReference>
<evidence type="ECO:0000256" key="1">
    <source>
        <dbReference type="SAM" id="MobiDB-lite"/>
    </source>
</evidence>
<reference evidence="2 3" key="1">
    <citation type="submission" date="2018-11" db="EMBL/GenBank/DDBJ databases">
        <title>Sequencing the genomes of 1000 actinobacteria strains.</title>
        <authorList>
            <person name="Klenk H.-P."/>
        </authorList>
    </citation>
    <scope>NUCLEOTIDE SEQUENCE [LARGE SCALE GENOMIC DNA]</scope>
    <source>
        <strain evidence="2 3">DSM 43634</strain>
    </source>
</reference>